<dbReference type="Gene3D" id="3.20.20.140">
    <property type="entry name" value="Metal-dependent hydrolases"/>
    <property type="match status" value="1"/>
</dbReference>
<accession>A0ABN9P8B1</accession>
<dbReference type="EMBL" id="CAUYUJ010000148">
    <property type="protein sequence ID" value="CAK0788965.1"/>
    <property type="molecule type" value="Genomic_DNA"/>
</dbReference>
<reference evidence="3" key="1">
    <citation type="submission" date="2023-10" db="EMBL/GenBank/DDBJ databases">
        <authorList>
            <person name="Chen Y."/>
            <person name="Shah S."/>
            <person name="Dougan E. K."/>
            <person name="Thang M."/>
            <person name="Chan C."/>
        </authorList>
    </citation>
    <scope>NUCLEOTIDE SEQUENCE [LARGE SCALE GENOMIC DNA]</scope>
</reference>
<gene>
    <name evidence="3" type="ORF">PCOR1329_LOCUS671</name>
</gene>
<evidence type="ECO:0000313" key="3">
    <source>
        <dbReference type="EMBL" id="CAK0788965.1"/>
    </source>
</evidence>
<dbReference type="PROSITE" id="PS01090">
    <property type="entry name" value="TATD_2"/>
    <property type="match status" value="1"/>
</dbReference>
<dbReference type="InterPro" id="IPR032466">
    <property type="entry name" value="Metal_Hydrolase"/>
</dbReference>
<name>A0ABN9P8B1_9DINO</name>
<dbReference type="SUPFAM" id="SSF51556">
    <property type="entry name" value="Metallo-dependent hydrolases"/>
    <property type="match status" value="1"/>
</dbReference>
<dbReference type="InterPro" id="IPR018228">
    <property type="entry name" value="DNase_TatD-rel_CS"/>
</dbReference>
<dbReference type="Pfam" id="PF01026">
    <property type="entry name" value="TatD_DNase"/>
    <property type="match status" value="1"/>
</dbReference>
<organism evidence="3 4">
    <name type="scientific">Prorocentrum cordatum</name>
    <dbReference type="NCBI Taxonomy" id="2364126"/>
    <lineage>
        <taxon>Eukaryota</taxon>
        <taxon>Sar</taxon>
        <taxon>Alveolata</taxon>
        <taxon>Dinophyceae</taxon>
        <taxon>Prorocentrales</taxon>
        <taxon>Prorocentraceae</taxon>
        <taxon>Prorocentrum</taxon>
    </lineage>
</organism>
<dbReference type="InterPro" id="IPR001130">
    <property type="entry name" value="TatD-like"/>
</dbReference>
<evidence type="ECO:0000256" key="2">
    <source>
        <dbReference type="SAM" id="MobiDB-lite"/>
    </source>
</evidence>
<evidence type="ECO:0000313" key="4">
    <source>
        <dbReference type="Proteomes" id="UP001189429"/>
    </source>
</evidence>
<protein>
    <submittedName>
        <fullName evidence="3">Uncharacterized protein</fullName>
    </submittedName>
</protein>
<keyword evidence="1" id="KW-0378">Hydrolase</keyword>
<dbReference type="CDD" id="cd01310">
    <property type="entry name" value="TatD_DNAse"/>
    <property type="match status" value="1"/>
</dbReference>
<sequence length="499" mass="55877">MESTPEPPEPPEEPCPRPPKNPQEPPGERRPRTKTRLACGFGCPCCGPLPAPGPGAAPPGGGIAAWSRAGNSRSLVAHSTFVDGDRGAPYVDSHVHLEMVLQKLRWYEAAPSLQELVWEGLSKEERVCWKTLGWGPWQNLVARGRQSRSGSPTWFVGWASLSGAERGAAEALGWDSEKWDGYNWLLPTDQTWNELDEETRRHLAVLGEDQGSWNEMFFGSRKPAGYVFGGDMRTWDQLTTTERRAAAQLGFGRQTWDMVEMAGVHEFVRDFCGSGFEGCITQGCDGQSLDECLSVVRAHPRVFCSLGCHPKNAWLYEEENLEERLIAAFDEVGEKAVAWGEFGLDFSLEHWAEDPEYRSTQVQVFERQVQLALERRLPLVLHIREAADEALALLRKWVPRDWKAHIHSFHGPSEFVEEVLQLFPNFFFGITGTASMGEDGDGARMVRVVPLERMVLETDGPYLIPTGTSFNHPGQIPLISSPFSRRWRASRSAFVVALF</sequence>
<dbReference type="PANTHER" id="PTHR46363">
    <property type="entry name" value="DEOXYRIBONUCLEASE TATDN2-RELATED"/>
    <property type="match status" value="1"/>
</dbReference>
<dbReference type="PANTHER" id="PTHR46363:SF1">
    <property type="entry name" value="DEOXYRIBONUCLEASE TATDN2-RELATED"/>
    <property type="match status" value="1"/>
</dbReference>
<keyword evidence="4" id="KW-1185">Reference proteome</keyword>
<comment type="caution">
    <text evidence="3">The sequence shown here is derived from an EMBL/GenBank/DDBJ whole genome shotgun (WGS) entry which is preliminary data.</text>
</comment>
<feature type="region of interest" description="Disordered" evidence="2">
    <location>
        <begin position="1"/>
        <end position="33"/>
    </location>
</feature>
<evidence type="ECO:0000256" key="1">
    <source>
        <dbReference type="ARBA" id="ARBA00022801"/>
    </source>
</evidence>
<dbReference type="Proteomes" id="UP001189429">
    <property type="component" value="Unassembled WGS sequence"/>
</dbReference>
<feature type="compositionally biased region" description="Pro residues" evidence="2">
    <location>
        <begin position="16"/>
        <end position="25"/>
    </location>
</feature>
<proteinExistence type="predicted"/>